<dbReference type="KEGG" id="pgs:CPT03_05550"/>
<dbReference type="InterPro" id="IPR013785">
    <property type="entry name" value="Aldolase_TIM"/>
</dbReference>
<dbReference type="SUPFAM" id="SSF51391">
    <property type="entry name" value="Thiamin phosphate synthase"/>
    <property type="match status" value="1"/>
</dbReference>
<feature type="domain" description="Thiamine phosphate synthase/TenI" evidence="3">
    <location>
        <begin position="13"/>
        <end position="176"/>
    </location>
</feature>
<evidence type="ECO:0000256" key="1">
    <source>
        <dbReference type="ARBA" id="ARBA00004948"/>
    </source>
</evidence>
<proteinExistence type="predicted"/>
<sequence>MNVIVIANPAVIGSESKIINQLFESGLDIFHLRKESCTRAYCKQLISEIDEVYHNRIALHHFHELTNDFGIKRLHYKEAQRKQLQEANAVFNFKNTVLSTSIHQPEEINNLQGFDYTFFGPVFNSISKPGYTGVLNPNFKLPHSQNGTKLIALGGIDAGNAVKLNSMGFDGVAVLGYIWNDPSKAVPNFKTIQKIC</sequence>
<dbReference type="EMBL" id="CP024091">
    <property type="protein sequence ID" value="ATP55966.1"/>
    <property type="molecule type" value="Genomic_DNA"/>
</dbReference>
<dbReference type="Proteomes" id="UP000223749">
    <property type="component" value="Chromosome"/>
</dbReference>
<dbReference type="RefSeq" id="WP_099437908.1">
    <property type="nucleotide sequence ID" value="NZ_CP024091.1"/>
</dbReference>
<organism evidence="4 5">
    <name type="scientific">Pedobacter ginsengisoli</name>
    <dbReference type="NCBI Taxonomy" id="363852"/>
    <lineage>
        <taxon>Bacteria</taxon>
        <taxon>Pseudomonadati</taxon>
        <taxon>Bacteroidota</taxon>
        <taxon>Sphingobacteriia</taxon>
        <taxon>Sphingobacteriales</taxon>
        <taxon>Sphingobacteriaceae</taxon>
        <taxon>Pedobacter</taxon>
    </lineage>
</organism>
<keyword evidence="2" id="KW-0784">Thiamine biosynthesis</keyword>
<dbReference type="GO" id="GO:0005737">
    <property type="term" value="C:cytoplasm"/>
    <property type="evidence" value="ECO:0007669"/>
    <property type="project" value="TreeGrafter"/>
</dbReference>
<evidence type="ECO:0000256" key="2">
    <source>
        <dbReference type="ARBA" id="ARBA00022977"/>
    </source>
</evidence>
<dbReference type="AlphaFoldDB" id="A0A2D1U2Y1"/>
<dbReference type="InterPro" id="IPR036206">
    <property type="entry name" value="ThiamineP_synth_sf"/>
</dbReference>
<dbReference type="PANTHER" id="PTHR20857">
    <property type="entry name" value="THIAMINE-PHOSPHATE PYROPHOSPHORYLASE"/>
    <property type="match status" value="1"/>
</dbReference>
<comment type="pathway">
    <text evidence="1">Cofactor biosynthesis; thiamine diphosphate biosynthesis.</text>
</comment>
<dbReference type="Pfam" id="PF02581">
    <property type="entry name" value="TMP-TENI"/>
    <property type="match status" value="1"/>
</dbReference>
<evidence type="ECO:0000259" key="3">
    <source>
        <dbReference type="Pfam" id="PF02581"/>
    </source>
</evidence>
<dbReference type="OrthoDB" id="194683at2"/>
<dbReference type="GO" id="GO:0004789">
    <property type="term" value="F:thiamine-phosphate diphosphorylase activity"/>
    <property type="evidence" value="ECO:0007669"/>
    <property type="project" value="TreeGrafter"/>
</dbReference>
<name>A0A2D1U2Y1_9SPHI</name>
<evidence type="ECO:0000313" key="5">
    <source>
        <dbReference type="Proteomes" id="UP000223749"/>
    </source>
</evidence>
<dbReference type="GO" id="GO:0009228">
    <property type="term" value="P:thiamine biosynthetic process"/>
    <property type="evidence" value="ECO:0007669"/>
    <property type="project" value="UniProtKB-KW"/>
</dbReference>
<dbReference type="CDD" id="cd00564">
    <property type="entry name" value="TMP_TenI"/>
    <property type="match status" value="1"/>
</dbReference>
<dbReference type="PANTHER" id="PTHR20857:SF15">
    <property type="entry name" value="THIAMINE-PHOSPHATE SYNTHASE"/>
    <property type="match status" value="1"/>
</dbReference>
<protein>
    <submittedName>
        <fullName evidence="4">Thiamine phosphate synthase</fullName>
    </submittedName>
</protein>
<dbReference type="InterPro" id="IPR022998">
    <property type="entry name" value="ThiamineP_synth_TenI"/>
</dbReference>
<keyword evidence="5" id="KW-1185">Reference proteome</keyword>
<evidence type="ECO:0000313" key="4">
    <source>
        <dbReference type="EMBL" id="ATP55966.1"/>
    </source>
</evidence>
<dbReference type="Gene3D" id="3.20.20.70">
    <property type="entry name" value="Aldolase class I"/>
    <property type="match status" value="1"/>
</dbReference>
<accession>A0A2D1U2Y1</accession>
<reference evidence="4 5" key="1">
    <citation type="submission" date="2017-10" db="EMBL/GenBank/DDBJ databases">
        <title>Whole genome of Pedobacter ginsengisoli T01R-27 isolated from tomato rhizosphere.</title>
        <authorList>
            <person name="Weon H.-Y."/>
            <person name="Lee S.A."/>
            <person name="Sang M.K."/>
            <person name="Song J."/>
        </authorList>
    </citation>
    <scope>NUCLEOTIDE SEQUENCE [LARGE SCALE GENOMIC DNA]</scope>
    <source>
        <strain evidence="4 5">T01R-27</strain>
    </source>
</reference>
<gene>
    <name evidence="4" type="ORF">CPT03_05550</name>
</gene>